<feature type="domain" description="HTH marR-type" evidence="4">
    <location>
        <begin position="6"/>
        <end position="145"/>
    </location>
</feature>
<dbReference type="PANTHER" id="PTHR42756:SF1">
    <property type="entry name" value="TRANSCRIPTIONAL REPRESSOR OF EMRAB OPERON"/>
    <property type="match status" value="1"/>
</dbReference>
<evidence type="ECO:0000256" key="3">
    <source>
        <dbReference type="ARBA" id="ARBA00023163"/>
    </source>
</evidence>
<dbReference type="PANTHER" id="PTHR42756">
    <property type="entry name" value="TRANSCRIPTIONAL REGULATOR, MARR"/>
    <property type="match status" value="1"/>
</dbReference>
<gene>
    <name evidence="5" type="ORF">SAMN02745168_2466</name>
</gene>
<dbReference type="EMBL" id="FWXW01000006">
    <property type="protein sequence ID" value="SMC77492.1"/>
    <property type="molecule type" value="Genomic_DNA"/>
</dbReference>
<dbReference type="Pfam" id="PF01047">
    <property type="entry name" value="MarR"/>
    <property type="match status" value="1"/>
</dbReference>
<evidence type="ECO:0000256" key="2">
    <source>
        <dbReference type="ARBA" id="ARBA00023125"/>
    </source>
</evidence>
<dbReference type="RefSeq" id="WP_084235136.1">
    <property type="nucleotide sequence ID" value="NZ_FWXW01000006.1"/>
</dbReference>
<evidence type="ECO:0000259" key="4">
    <source>
        <dbReference type="PROSITE" id="PS50995"/>
    </source>
</evidence>
<dbReference type="Gene3D" id="1.10.10.10">
    <property type="entry name" value="Winged helix-like DNA-binding domain superfamily/Winged helix DNA-binding domain"/>
    <property type="match status" value="1"/>
</dbReference>
<dbReference type="OrthoDB" id="5461037at2"/>
<dbReference type="InterPro" id="IPR000835">
    <property type="entry name" value="HTH_MarR-typ"/>
</dbReference>
<protein>
    <submittedName>
        <fullName evidence="5">DNA-binding transcriptional regulator, MarR family</fullName>
    </submittedName>
</protein>
<reference evidence="5 6" key="1">
    <citation type="submission" date="2017-04" db="EMBL/GenBank/DDBJ databases">
        <authorList>
            <person name="Afonso C.L."/>
            <person name="Miller P.J."/>
            <person name="Scott M.A."/>
            <person name="Spackman E."/>
            <person name="Goraichik I."/>
            <person name="Dimitrov K.M."/>
            <person name="Suarez D.L."/>
            <person name="Swayne D.E."/>
        </authorList>
    </citation>
    <scope>NUCLEOTIDE SEQUENCE [LARGE SCALE GENOMIC DNA]</scope>
    <source>
        <strain evidence="5 6">DSM 12816</strain>
    </source>
</reference>
<dbReference type="GO" id="GO:0003677">
    <property type="term" value="F:DNA binding"/>
    <property type="evidence" value="ECO:0007669"/>
    <property type="project" value="UniProtKB-KW"/>
</dbReference>
<organism evidence="5 6">
    <name type="scientific">Papillibacter cinnamivorans DSM 12816</name>
    <dbReference type="NCBI Taxonomy" id="1122930"/>
    <lineage>
        <taxon>Bacteria</taxon>
        <taxon>Bacillati</taxon>
        <taxon>Bacillota</taxon>
        <taxon>Clostridia</taxon>
        <taxon>Eubacteriales</taxon>
        <taxon>Oscillospiraceae</taxon>
        <taxon>Papillibacter</taxon>
    </lineage>
</organism>
<evidence type="ECO:0000313" key="6">
    <source>
        <dbReference type="Proteomes" id="UP000192790"/>
    </source>
</evidence>
<dbReference type="PROSITE" id="PS50995">
    <property type="entry name" value="HTH_MARR_2"/>
    <property type="match status" value="1"/>
</dbReference>
<keyword evidence="6" id="KW-1185">Reference proteome</keyword>
<dbReference type="SMART" id="SM00347">
    <property type="entry name" value="HTH_MARR"/>
    <property type="match status" value="1"/>
</dbReference>
<evidence type="ECO:0000256" key="1">
    <source>
        <dbReference type="ARBA" id="ARBA00023015"/>
    </source>
</evidence>
<accession>A0A1W2BXY1</accession>
<dbReference type="GO" id="GO:0003700">
    <property type="term" value="F:DNA-binding transcription factor activity"/>
    <property type="evidence" value="ECO:0007669"/>
    <property type="project" value="InterPro"/>
</dbReference>
<proteinExistence type="predicted"/>
<sequence>MPKEEYSRLNTFLVDTFNVILKTEEKALSSGRFGELSIREMHIIETVCAANREGGSNRTTDIAQDQGVTPGTLTVAINRLVRKGYIRRLQDEDDKRIIRLYPTRKGEEANRHHERFHQNMVLAVTNRLDQAELETLERALEVIRTYFNSNLQEELWQSES</sequence>
<dbReference type="InterPro" id="IPR036390">
    <property type="entry name" value="WH_DNA-bd_sf"/>
</dbReference>
<keyword evidence="1" id="KW-0805">Transcription regulation</keyword>
<keyword evidence="2 5" id="KW-0238">DNA-binding</keyword>
<evidence type="ECO:0000313" key="5">
    <source>
        <dbReference type="EMBL" id="SMC77492.1"/>
    </source>
</evidence>
<dbReference type="AlphaFoldDB" id="A0A1W2BXY1"/>
<keyword evidence="3" id="KW-0804">Transcription</keyword>
<dbReference type="STRING" id="1122930.SAMN02745168_2466"/>
<dbReference type="Proteomes" id="UP000192790">
    <property type="component" value="Unassembled WGS sequence"/>
</dbReference>
<name>A0A1W2BXY1_9FIRM</name>
<dbReference type="InterPro" id="IPR036388">
    <property type="entry name" value="WH-like_DNA-bd_sf"/>
</dbReference>
<dbReference type="SUPFAM" id="SSF46785">
    <property type="entry name" value="Winged helix' DNA-binding domain"/>
    <property type="match status" value="1"/>
</dbReference>